<reference evidence="1 2" key="1">
    <citation type="submission" date="2024-09" db="EMBL/GenBank/DDBJ databases">
        <title>Chromosome-scale assembly of Riccia fluitans.</title>
        <authorList>
            <person name="Paukszto L."/>
            <person name="Sawicki J."/>
            <person name="Karawczyk K."/>
            <person name="Piernik-Szablinska J."/>
            <person name="Szczecinska M."/>
            <person name="Mazdziarz M."/>
        </authorList>
    </citation>
    <scope>NUCLEOTIDE SEQUENCE [LARGE SCALE GENOMIC DNA]</scope>
    <source>
        <strain evidence="1">Rf_01</strain>
        <tissue evidence="1">Aerial parts of the thallus</tissue>
    </source>
</reference>
<organism evidence="1 2">
    <name type="scientific">Riccia fluitans</name>
    <dbReference type="NCBI Taxonomy" id="41844"/>
    <lineage>
        <taxon>Eukaryota</taxon>
        <taxon>Viridiplantae</taxon>
        <taxon>Streptophyta</taxon>
        <taxon>Embryophyta</taxon>
        <taxon>Marchantiophyta</taxon>
        <taxon>Marchantiopsida</taxon>
        <taxon>Marchantiidae</taxon>
        <taxon>Marchantiales</taxon>
        <taxon>Ricciaceae</taxon>
        <taxon>Riccia</taxon>
    </lineage>
</organism>
<proteinExistence type="predicted"/>
<accession>A0ABD1YT24</accession>
<gene>
    <name evidence="1" type="ORF">R1flu_005395</name>
</gene>
<sequence>MISSMSRGTLILRFTVYTFQQGGFARVAHLQVSPVFVSSQQLAELTWRIPVSSCANRADVTPQPHPKSGFQQLPKIQQPEKDLTVGKVREK</sequence>
<evidence type="ECO:0000313" key="2">
    <source>
        <dbReference type="Proteomes" id="UP001605036"/>
    </source>
</evidence>
<dbReference type="AlphaFoldDB" id="A0ABD1YT24"/>
<protein>
    <submittedName>
        <fullName evidence="1">Uncharacterized protein</fullName>
    </submittedName>
</protein>
<name>A0ABD1YT24_9MARC</name>
<dbReference type="Proteomes" id="UP001605036">
    <property type="component" value="Unassembled WGS sequence"/>
</dbReference>
<evidence type="ECO:0000313" key="1">
    <source>
        <dbReference type="EMBL" id="KAL2633916.1"/>
    </source>
</evidence>
<comment type="caution">
    <text evidence="1">The sequence shown here is derived from an EMBL/GenBank/DDBJ whole genome shotgun (WGS) entry which is preliminary data.</text>
</comment>
<keyword evidence="2" id="KW-1185">Reference proteome</keyword>
<dbReference type="EMBL" id="JBHFFA010000003">
    <property type="protein sequence ID" value="KAL2633916.1"/>
    <property type="molecule type" value="Genomic_DNA"/>
</dbReference>